<dbReference type="InterPro" id="IPR036388">
    <property type="entry name" value="WH-like_DNA-bd_sf"/>
</dbReference>
<sequence length="111" mass="13026">MDREILKGSVDILFLVLLTKKDMYGYEMAHLLDLNSNSLYRMSEGTLYGALRRLETRGLISSYVPDSKGSIKRYYHITSNGRKELEHKLTNWELLCDLIRKSHEWSKSVER</sequence>
<feature type="domain" description="Transcription regulator PadR N-terminal" evidence="1">
    <location>
        <begin position="15"/>
        <end position="86"/>
    </location>
</feature>
<dbReference type="PANTHER" id="PTHR43252">
    <property type="entry name" value="TRANSCRIPTIONAL REGULATOR YQJI"/>
    <property type="match status" value="1"/>
</dbReference>
<accession>A0ABW5C3G1</accession>
<name>A0ABW5C3G1_9BACI</name>
<dbReference type="Gene3D" id="1.10.10.10">
    <property type="entry name" value="Winged helix-like DNA-binding domain superfamily/Winged helix DNA-binding domain"/>
    <property type="match status" value="1"/>
</dbReference>
<gene>
    <name evidence="2" type="ORF">ACFSKK_22135</name>
</gene>
<keyword evidence="3" id="KW-1185">Reference proteome</keyword>
<dbReference type="Proteomes" id="UP001597318">
    <property type="component" value="Unassembled WGS sequence"/>
</dbReference>
<dbReference type="EMBL" id="JBHUIK010000007">
    <property type="protein sequence ID" value="MFD2216380.1"/>
    <property type="molecule type" value="Genomic_DNA"/>
</dbReference>
<dbReference type="Pfam" id="PF03551">
    <property type="entry name" value="PadR"/>
    <property type="match status" value="1"/>
</dbReference>
<dbReference type="InterPro" id="IPR005149">
    <property type="entry name" value="Tscrpt_reg_PadR_N"/>
</dbReference>
<dbReference type="InterPro" id="IPR036390">
    <property type="entry name" value="WH_DNA-bd_sf"/>
</dbReference>
<evidence type="ECO:0000313" key="3">
    <source>
        <dbReference type="Proteomes" id="UP001597318"/>
    </source>
</evidence>
<organism evidence="2 3">
    <name type="scientific">Metabacillus endolithicus</name>
    <dbReference type="NCBI Taxonomy" id="1535204"/>
    <lineage>
        <taxon>Bacteria</taxon>
        <taxon>Bacillati</taxon>
        <taxon>Bacillota</taxon>
        <taxon>Bacilli</taxon>
        <taxon>Bacillales</taxon>
        <taxon>Bacillaceae</taxon>
        <taxon>Metabacillus</taxon>
    </lineage>
</organism>
<protein>
    <submittedName>
        <fullName evidence="2">PadR family transcriptional regulator</fullName>
    </submittedName>
</protein>
<dbReference type="SUPFAM" id="SSF46785">
    <property type="entry name" value="Winged helix' DNA-binding domain"/>
    <property type="match status" value="1"/>
</dbReference>
<dbReference type="RefSeq" id="WP_247347299.1">
    <property type="nucleotide sequence ID" value="NZ_CP095551.1"/>
</dbReference>
<evidence type="ECO:0000259" key="1">
    <source>
        <dbReference type="Pfam" id="PF03551"/>
    </source>
</evidence>
<evidence type="ECO:0000313" key="2">
    <source>
        <dbReference type="EMBL" id="MFD2216380.1"/>
    </source>
</evidence>
<dbReference type="PANTHER" id="PTHR43252:SF7">
    <property type="entry name" value="TRANSCRIPTIONAL REGULATOR YQJI"/>
    <property type="match status" value="1"/>
</dbReference>
<proteinExistence type="predicted"/>
<comment type="caution">
    <text evidence="2">The sequence shown here is derived from an EMBL/GenBank/DDBJ whole genome shotgun (WGS) entry which is preliminary data.</text>
</comment>
<reference evidence="3" key="1">
    <citation type="journal article" date="2019" name="Int. J. Syst. Evol. Microbiol.">
        <title>The Global Catalogue of Microorganisms (GCM) 10K type strain sequencing project: providing services to taxonomists for standard genome sequencing and annotation.</title>
        <authorList>
            <consortium name="The Broad Institute Genomics Platform"/>
            <consortium name="The Broad Institute Genome Sequencing Center for Infectious Disease"/>
            <person name="Wu L."/>
            <person name="Ma J."/>
        </authorList>
    </citation>
    <scope>NUCLEOTIDE SEQUENCE [LARGE SCALE GENOMIC DNA]</scope>
    <source>
        <strain evidence="3">CGMCC 1.15474</strain>
    </source>
</reference>